<dbReference type="EMBL" id="JARBDR010000214">
    <property type="protein sequence ID" value="KAJ8318784.1"/>
    <property type="molecule type" value="Genomic_DNA"/>
</dbReference>
<name>A0ABQ9FN97_TEGGR</name>
<organism evidence="1 2">
    <name type="scientific">Tegillarca granosa</name>
    <name type="common">Malaysian cockle</name>
    <name type="synonym">Anadara granosa</name>
    <dbReference type="NCBI Taxonomy" id="220873"/>
    <lineage>
        <taxon>Eukaryota</taxon>
        <taxon>Metazoa</taxon>
        <taxon>Spiralia</taxon>
        <taxon>Lophotrochozoa</taxon>
        <taxon>Mollusca</taxon>
        <taxon>Bivalvia</taxon>
        <taxon>Autobranchia</taxon>
        <taxon>Pteriomorphia</taxon>
        <taxon>Arcoida</taxon>
        <taxon>Arcoidea</taxon>
        <taxon>Arcidae</taxon>
        <taxon>Tegillarca</taxon>
    </lineage>
</organism>
<evidence type="ECO:0000313" key="2">
    <source>
        <dbReference type="Proteomes" id="UP001217089"/>
    </source>
</evidence>
<sequence>MWNNLPIEIRNVDSLNLFKISTNRERVPKFYYSGERKYTIYQSRLRNECSSLNADLFRVNIVNDPSCSCGYASENSFHYFFECSKY</sequence>
<accession>A0ABQ9FN97</accession>
<proteinExistence type="predicted"/>
<dbReference type="Proteomes" id="UP001217089">
    <property type="component" value="Unassembled WGS sequence"/>
</dbReference>
<comment type="caution">
    <text evidence="1">The sequence shown here is derived from an EMBL/GenBank/DDBJ whole genome shotgun (WGS) entry which is preliminary data.</text>
</comment>
<evidence type="ECO:0000313" key="1">
    <source>
        <dbReference type="EMBL" id="KAJ8318784.1"/>
    </source>
</evidence>
<reference evidence="1 2" key="1">
    <citation type="submission" date="2022-12" db="EMBL/GenBank/DDBJ databases">
        <title>Chromosome-level genome of Tegillarca granosa.</title>
        <authorList>
            <person name="Kim J."/>
        </authorList>
    </citation>
    <scope>NUCLEOTIDE SEQUENCE [LARGE SCALE GENOMIC DNA]</scope>
    <source>
        <strain evidence="1">Teg-2019</strain>
        <tissue evidence="1">Adductor muscle</tissue>
    </source>
</reference>
<gene>
    <name evidence="1" type="ORF">KUTeg_003875</name>
</gene>
<protein>
    <submittedName>
        <fullName evidence="1">Uncharacterized protein</fullName>
    </submittedName>
</protein>
<keyword evidence="2" id="KW-1185">Reference proteome</keyword>